<dbReference type="PANTHER" id="PTHR31973">
    <property type="entry name" value="POLYPROTEIN, PUTATIVE-RELATED"/>
    <property type="match status" value="1"/>
</dbReference>
<protein>
    <recommendedName>
        <fullName evidence="1">Transposase MuDR plant domain-containing protein</fullName>
    </recommendedName>
</protein>
<dbReference type="InterPro" id="IPR004332">
    <property type="entry name" value="Transposase_MuDR"/>
</dbReference>
<evidence type="ECO:0000313" key="2">
    <source>
        <dbReference type="EMBL" id="KAK2655425.1"/>
    </source>
</evidence>
<feature type="domain" description="Transposase MuDR plant" evidence="1">
    <location>
        <begin position="151"/>
        <end position="216"/>
    </location>
</feature>
<dbReference type="PANTHER" id="PTHR31973:SF187">
    <property type="entry name" value="MUTATOR TRANSPOSASE MUDRA PROTEIN"/>
    <property type="match status" value="1"/>
</dbReference>
<keyword evidence="3" id="KW-1185">Reference proteome</keyword>
<comment type="caution">
    <text evidence="2">The sequence shown here is derived from an EMBL/GenBank/DDBJ whole genome shotgun (WGS) entry which is preliminary data.</text>
</comment>
<dbReference type="AlphaFoldDB" id="A0AAD9X9K2"/>
<evidence type="ECO:0000259" key="1">
    <source>
        <dbReference type="Pfam" id="PF03108"/>
    </source>
</evidence>
<reference evidence="2" key="1">
    <citation type="journal article" date="2023" name="Plant J.">
        <title>Genome sequences and population genomics provide insights into the demographic history, inbreeding, and mutation load of two 'living fossil' tree species of Dipteronia.</title>
        <authorList>
            <person name="Feng Y."/>
            <person name="Comes H.P."/>
            <person name="Chen J."/>
            <person name="Zhu S."/>
            <person name="Lu R."/>
            <person name="Zhang X."/>
            <person name="Li P."/>
            <person name="Qiu J."/>
            <person name="Olsen K.M."/>
            <person name="Qiu Y."/>
        </authorList>
    </citation>
    <scope>NUCLEOTIDE SEQUENCE</scope>
    <source>
        <strain evidence="2">KIB01</strain>
    </source>
</reference>
<dbReference type="EMBL" id="JANJYI010000003">
    <property type="protein sequence ID" value="KAK2655425.1"/>
    <property type="molecule type" value="Genomic_DNA"/>
</dbReference>
<dbReference type="Pfam" id="PF03108">
    <property type="entry name" value="DBD_Tnp_Mut"/>
    <property type="match status" value="1"/>
</dbReference>
<name>A0AAD9X9K2_9ROSI</name>
<dbReference type="Proteomes" id="UP001280121">
    <property type="component" value="Unassembled WGS sequence"/>
</dbReference>
<gene>
    <name evidence="2" type="ORF">Ddye_008477</name>
</gene>
<accession>A0AAD9X9K2</accession>
<sequence length="399" mass="46801">MDIFEIVVHFEKNILELGHWDVEHISIISLLHVMIEKNNGVRCDPHKDDFIICVQLPWCEEKLEAKDDKDMLEVFEMFRQHRATRIVFEVDYKLYKHVAPELSSSLPNGPPQVLPFNDDEFFNDFDDENAQVRMSKLIKCKRFQQIVGVAIKFEVGQTHNTVDSLRDLLREYAIQEGINFDKVKNDKNKLTFKCKAHRCPSKIHASCMQNDITMMVKTYIDKHDCLKVYKVQEARVKWIESKFEALVKSNPDINKRVIEEILRERYKVTVDTQRLYKAEKRVLGCLGRDHTEDFKYLKKYAYMVQQCNPGSKAYIHLQSLMPAFQRFVMSFKAQKEGVMTGCRPFIGLDGCHLKGLTKEFYYLLLHWIQMVDFFNLLFVYVNKIPLAVGRGSWSSCSNS</sequence>
<proteinExistence type="predicted"/>
<evidence type="ECO:0000313" key="3">
    <source>
        <dbReference type="Proteomes" id="UP001280121"/>
    </source>
</evidence>
<organism evidence="2 3">
    <name type="scientific">Dipteronia dyeriana</name>
    <dbReference type="NCBI Taxonomy" id="168575"/>
    <lineage>
        <taxon>Eukaryota</taxon>
        <taxon>Viridiplantae</taxon>
        <taxon>Streptophyta</taxon>
        <taxon>Embryophyta</taxon>
        <taxon>Tracheophyta</taxon>
        <taxon>Spermatophyta</taxon>
        <taxon>Magnoliopsida</taxon>
        <taxon>eudicotyledons</taxon>
        <taxon>Gunneridae</taxon>
        <taxon>Pentapetalae</taxon>
        <taxon>rosids</taxon>
        <taxon>malvids</taxon>
        <taxon>Sapindales</taxon>
        <taxon>Sapindaceae</taxon>
        <taxon>Hippocastanoideae</taxon>
        <taxon>Acereae</taxon>
        <taxon>Dipteronia</taxon>
    </lineage>
</organism>